<dbReference type="RefSeq" id="WP_040135851.1">
    <property type="nucleotide sequence ID" value="NZ_CP009889.1"/>
</dbReference>
<evidence type="ECO:0000313" key="5">
    <source>
        <dbReference type="Proteomes" id="UP000030341"/>
    </source>
</evidence>
<dbReference type="KEGG" id="pseo:OM33_18600"/>
<dbReference type="STRING" id="1348114.OM33_18600"/>
<feature type="compositionally biased region" description="Acidic residues" evidence="1">
    <location>
        <begin position="268"/>
        <end position="277"/>
    </location>
</feature>
<feature type="transmembrane region" description="Helical" evidence="2">
    <location>
        <begin position="468"/>
        <end position="486"/>
    </location>
</feature>
<feature type="compositionally biased region" description="Acidic residues" evidence="1">
    <location>
        <begin position="369"/>
        <end position="379"/>
    </location>
</feature>
<keyword evidence="2" id="KW-1133">Transmembrane helix</keyword>
<keyword evidence="2" id="KW-0812">Transmembrane</keyword>
<keyword evidence="2" id="KW-0472">Membrane</keyword>
<proteinExistence type="predicted"/>
<evidence type="ECO:0000256" key="1">
    <source>
        <dbReference type="SAM" id="MobiDB-lite"/>
    </source>
</evidence>
<organism evidence="4 5">
    <name type="scientific">Pseudoalteromonas piratica</name>
    <dbReference type="NCBI Taxonomy" id="1348114"/>
    <lineage>
        <taxon>Bacteria</taxon>
        <taxon>Pseudomonadati</taxon>
        <taxon>Pseudomonadota</taxon>
        <taxon>Gammaproteobacteria</taxon>
        <taxon>Alteromonadales</taxon>
        <taxon>Pseudoalteromonadaceae</taxon>
        <taxon>Pseudoalteromonas</taxon>
    </lineage>
</organism>
<reference evidence="4 5" key="1">
    <citation type="submission" date="2014-11" db="EMBL/GenBank/DDBJ databases">
        <title>Complete Genome Sequence of Pseudoalteromonas sp. Strain OCN003 Isolated from Kaneohe Bay, Oahu, Hawaii.</title>
        <authorList>
            <person name="Beurmann S."/>
            <person name="Videau P."/>
            <person name="Ushijima B."/>
            <person name="Smith A.M."/>
            <person name="Aeby G.S."/>
            <person name="Callahan S.M."/>
            <person name="Belcaid M."/>
        </authorList>
    </citation>
    <scope>NUCLEOTIDE SEQUENCE [LARGE SCALE GENOMIC DNA]</scope>
    <source>
        <strain evidence="4 5">OCN003</strain>
    </source>
</reference>
<feature type="signal peptide" evidence="3">
    <location>
        <begin position="1"/>
        <end position="17"/>
    </location>
</feature>
<dbReference type="EMBL" id="CP009889">
    <property type="protein sequence ID" value="AIY67084.1"/>
    <property type="molecule type" value="Genomic_DNA"/>
</dbReference>
<accession>A0A0A7EKD1</accession>
<dbReference type="OrthoDB" id="5860648at2"/>
<dbReference type="Proteomes" id="UP000030341">
    <property type="component" value="Chromosome 2"/>
</dbReference>
<protein>
    <submittedName>
        <fullName evidence="4">Uncharacterized protein</fullName>
    </submittedName>
</protein>
<feature type="compositionally biased region" description="Basic and acidic residues" evidence="1">
    <location>
        <begin position="248"/>
        <end position="265"/>
    </location>
</feature>
<sequence length="487" mass="54007">MRKLLLILSILSSPLFASDYNDYVVEHLKLKKYEVVRAKLEERPLYKCIYEIKNGEGLGSDVDKTPAECSNLAQDVFRDYNDDPFGAEWIFDEIVSELSCSSNDVGSDGAGVYYCVIGKRYKNPSTPEDWIYHFKTKYYDFILRMNLSKSELIKVCPPTETSPATKGPIALDNELLTQPSWCYDQADVGDPYSECPEPSPDDIQVFGTEDGFTKHCFNNPNGTQCHIETDETGGYTLPLQYASQEISACEKSKSNDSPDPDKTTDPDPLPDGEDTDNTDQTTELDALNQANDNLDVINKNINDGNVAVAERLEQNTAETQNSNEYLSSIKDSSYNSSLNSTIQNSLLEQISEKLDGIGSGDGTGSDTGDGNDDSTDEDTPPITATAERKTGGLNDFFTEEDKATLVAELEAKKLALTDVYTQIQNDVTERFNFSNSISGTYESRKISWRGHEKEVGAQRLSENLFKQLAPIVLLVCSIIALGILLWE</sequence>
<name>A0A0A7EKD1_9GAMM</name>
<keyword evidence="3" id="KW-0732">Signal</keyword>
<feature type="chain" id="PRO_5002028047" evidence="3">
    <location>
        <begin position="18"/>
        <end position="487"/>
    </location>
</feature>
<keyword evidence="5" id="KW-1185">Reference proteome</keyword>
<dbReference type="AlphaFoldDB" id="A0A0A7EKD1"/>
<evidence type="ECO:0000256" key="3">
    <source>
        <dbReference type="SAM" id="SignalP"/>
    </source>
</evidence>
<dbReference type="eggNOG" id="ENOG5033428">
    <property type="taxonomic scope" value="Bacteria"/>
</dbReference>
<dbReference type="HOGENOM" id="CLU_560039_0_0_6"/>
<feature type="region of interest" description="Disordered" evidence="1">
    <location>
        <begin position="354"/>
        <end position="388"/>
    </location>
</feature>
<feature type="region of interest" description="Disordered" evidence="1">
    <location>
        <begin position="246"/>
        <end position="279"/>
    </location>
</feature>
<evidence type="ECO:0000256" key="2">
    <source>
        <dbReference type="SAM" id="Phobius"/>
    </source>
</evidence>
<feature type="compositionally biased region" description="Gly residues" evidence="1">
    <location>
        <begin position="357"/>
        <end position="367"/>
    </location>
</feature>
<gene>
    <name evidence="4" type="ORF">OM33_18600</name>
</gene>
<evidence type="ECO:0000313" key="4">
    <source>
        <dbReference type="EMBL" id="AIY67084.1"/>
    </source>
</evidence>